<dbReference type="Proteomes" id="UP000244168">
    <property type="component" value="Unassembled WGS sequence"/>
</dbReference>
<reference evidence="3 4" key="1">
    <citation type="submission" date="2018-04" db="EMBL/GenBank/DDBJ databases">
        <title>Genomic Encyclopedia of Archaeal and Bacterial Type Strains, Phase II (KMG-II): from individual species to whole genera.</title>
        <authorList>
            <person name="Goeker M."/>
        </authorList>
    </citation>
    <scope>NUCLEOTIDE SEQUENCE [LARGE SCALE GENOMIC DNA]</scope>
    <source>
        <strain evidence="3 4">DSM 26809</strain>
    </source>
</reference>
<feature type="domain" description="Oligogalacturonate lyase" evidence="2">
    <location>
        <begin position="37"/>
        <end position="423"/>
    </location>
</feature>
<dbReference type="EMBL" id="QAOQ01000002">
    <property type="protein sequence ID" value="PTQ99202.1"/>
    <property type="molecule type" value="Genomic_DNA"/>
</dbReference>
<dbReference type="InterPro" id="IPR027946">
    <property type="entry name" value="Ogl_dom"/>
</dbReference>
<dbReference type="RefSeq" id="WP_245916993.1">
    <property type="nucleotide sequence ID" value="NZ_CP160205.1"/>
</dbReference>
<proteinExistence type="predicted"/>
<name>A0A2T5JBP8_9SPHI</name>
<dbReference type="Gene3D" id="2.130.10.10">
    <property type="entry name" value="YVTN repeat-like/Quinoprotein amine dehydrogenase"/>
    <property type="match status" value="1"/>
</dbReference>
<dbReference type="AlphaFoldDB" id="A0A2T5JBP8"/>
<evidence type="ECO:0000256" key="1">
    <source>
        <dbReference type="SAM" id="SignalP"/>
    </source>
</evidence>
<evidence type="ECO:0000313" key="3">
    <source>
        <dbReference type="EMBL" id="PTQ99202.1"/>
    </source>
</evidence>
<dbReference type="SUPFAM" id="SSF82171">
    <property type="entry name" value="DPP6 N-terminal domain-like"/>
    <property type="match status" value="1"/>
</dbReference>
<comment type="caution">
    <text evidence="3">The sequence shown here is derived from an EMBL/GenBank/DDBJ whole genome shotgun (WGS) entry which is preliminary data.</text>
</comment>
<protein>
    <submittedName>
        <fullName evidence="3">Oligogalacturonide lyase</fullName>
    </submittedName>
</protein>
<dbReference type="InterPro" id="IPR015943">
    <property type="entry name" value="WD40/YVTN_repeat-like_dom_sf"/>
</dbReference>
<keyword evidence="1" id="KW-0732">Signal</keyword>
<keyword evidence="3" id="KW-0456">Lyase</keyword>
<sequence>MMKLSTWLGLCLLFTMRASAQQVLETGGRKMPDEWIDKDTHHKVIRLTRLEGSNSSFYFHNNPFIKTAGGTEMAFFNTQNKSTQIYTLNLKTFKTRQITNIRLRTPQEVKDNLVLLDRERNGHNGEAIGTKTHNLYYQVLDSVFVVNMDTRKTKLFYVFPADFKGAIFTLNANETQLGGLCSPKGDSIAMHYPDGAGNVLFKAHVPHTLFTIDIATKKLTKLRTENNYLNHIQFSPTEPNLLMFCHEGPWQLVDRIWVIDTKTVQVKLMHKRTMDDEIAGHEWFGPDGKTIWFDLQMPRAKNFFVGGSNVETLAEKRYSLTRDEWSIHFNISADQKLFAGDGGNEAQVAQAKDGRWIYLFTPNGDHFDAERLVNMKNHIYSKSAPVNGVSGLEPNVRFSPDGKWVIFRANFEGSTQVYAAEVAKAR</sequence>
<evidence type="ECO:0000313" key="4">
    <source>
        <dbReference type="Proteomes" id="UP000244168"/>
    </source>
</evidence>
<dbReference type="Pfam" id="PF14583">
    <property type="entry name" value="Pectate_lyase22"/>
    <property type="match status" value="1"/>
</dbReference>
<organism evidence="3 4">
    <name type="scientific">Mucilaginibacter yixingensis</name>
    <dbReference type="NCBI Taxonomy" id="1295612"/>
    <lineage>
        <taxon>Bacteria</taxon>
        <taxon>Pseudomonadati</taxon>
        <taxon>Bacteroidota</taxon>
        <taxon>Sphingobacteriia</taxon>
        <taxon>Sphingobacteriales</taxon>
        <taxon>Sphingobacteriaceae</taxon>
        <taxon>Mucilaginibacter</taxon>
    </lineage>
</organism>
<keyword evidence="4" id="KW-1185">Reference proteome</keyword>
<feature type="chain" id="PRO_5015643806" evidence="1">
    <location>
        <begin position="21"/>
        <end position="426"/>
    </location>
</feature>
<evidence type="ECO:0000259" key="2">
    <source>
        <dbReference type="Pfam" id="PF14583"/>
    </source>
</evidence>
<dbReference type="GO" id="GO:0045490">
    <property type="term" value="P:pectin catabolic process"/>
    <property type="evidence" value="ECO:0007669"/>
    <property type="project" value="InterPro"/>
</dbReference>
<feature type="signal peptide" evidence="1">
    <location>
        <begin position="1"/>
        <end position="20"/>
    </location>
</feature>
<dbReference type="GO" id="GO:0047487">
    <property type="term" value="F:oligogalacturonide lyase activity"/>
    <property type="evidence" value="ECO:0007669"/>
    <property type="project" value="InterPro"/>
</dbReference>
<gene>
    <name evidence="3" type="ORF">C8P68_10218</name>
</gene>
<accession>A0A2T5JBP8</accession>